<comment type="subcellular location">
    <subcellularLocation>
        <location evidence="1 5">Cytoplasm</location>
    </subcellularLocation>
</comment>
<gene>
    <name evidence="5" type="primary">recX</name>
    <name evidence="9" type="ORF">ENJ15_00155</name>
</gene>
<dbReference type="GO" id="GO:0006282">
    <property type="term" value="P:regulation of DNA repair"/>
    <property type="evidence" value="ECO:0007669"/>
    <property type="project" value="UniProtKB-UniRule"/>
</dbReference>
<dbReference type="PANTHER" id="PTHR33602:SF1">
    <property type="entry name" value="REGULATORY PROTEIN RECX FAMILY PROTEIN"/>
    <property type="match status" value="1"/>
</dbReference>
<feature type="domain" description="RecX first three-helical" evidence="8">
    <location>
        <begin position="70"/>
        <end position="107"/>
    </location>
</feature>
<dbReference type="HAMAP" id="MF_01114">
    <property type="entry name" value="RecX"/>
    <property type="match status" value="1"/>
</dbReference>
<dbReference type="InterPro" id="IPR053926">
    <property type="entry name" value="RecX_HTH_1st"/>
</dbReference>
<protein>
    <recommendedName>
        <fullName evidence="3 5">Regulatory protein RecX</fullName>
    </recommendedName>
</protein>
<dbReference type="InterPro" id="IPR053925">
    <property type="entry name" value="RecX_HTH_3rd"/>
</dbReference>
<evidence type="ECO:0000259" key="7">
    <source>
        <dbReference type="Pfam" id="PF21981"/>
    </source>
</evidence>
<reference evidence="9" key="1">
    <citation type="journal article" date="2020" name="mSystems">
        <title>Genome- and Community-Level Interaction Insights into Carbon Utilization and Element Cycling Functions of Hydrothermarchaeota in Hydrothermal Sediment.</title>
        <authorList>
            <person name="Zhou Z."/>
            <person name="Liu Y."/>
            <person name="Xu W."/>
            <person name="Pan J."/>
            <person name="Luo Z.H."/>
            <person name="Li M."/>
        </authorList>
    </citation>
    <scope>NUCLEOTIDE SEQUENCE [LARGE SCALE GENOMIC DNA]</scope>
    <source>
        <strain evidence="9">HyVt-460</strain>
    </source>
</reference>
<sequence>MIMSENIITISRIELVSPRRKIYALYNGEELLCELSENTLVHFGLYRGTAVSGERYREIVAYQEFDDGLQQALRYLQNRPHLRGELAEKLRHKQFRRDVIEKVLTHLQQKNYLNDAEYTRMFIKEALRAEKTGPLRLRQKLLQKGAATELIEEALTRYDDELQFSVCKRLAEKKLATLSLSAKNDRYKKLSAFLAQKGFYHETIRAVLAALL</sequence>
<dbReference type="Gene3D" id="1.10.10.10">
    <property type="entry name" value="Winged helix-like DNA-binding domain superfamily/Winged helix DNA-binding domain"/>
    <property type="match status" value="3"/>
</dbReference>
<dbReference type="Pfam" id="PF21982">
    <property type="entry name" value="RecX_HTH1"/>
    <property type="match status" value="1"/>
</dbReference>
<proteinExistence type="inferred from homology"/>
<comment type="caution">
    <text evidence="9">The sequence shown here is derived from an EMBL/GenBank/DDBJ whole genome shotgun (WGS) entry which is preliminary data.</text>
</comment>
<evidence type="ECO:0000259" key="8">
    <source>
        <dbReference type="Pfam" id="PF21982"/>
    </source>
</evidence>
<dbReference type="InterPro" id="IPR053924">
    <property type="entry name" value="RecX_HTH_2nd"/>
</dbReference>
<dbReference type="Pfam" id="PF21981">
    <property type="entry name" value="RecX_HTH3"/>
    <property type="match status" value="1"/>
</dbReference>
<comment type="similarity">
    <text evidence="2 5">Belongs to the RecX family.</text>
</comment>
<feature type="domain" description="RecX second three-helical" evidence="6">
    <location>
        <begin position="114"/>
        <end position="155"/>
    </location>
</feature>
<comment type="function">
    <text evidence="5">Modulates RecA activity.</text>
</comment>
<dbReference type="InterPro" id="IPR036388">
    <property type="entry name" value="WH-like_DNA-bd_sf"/>
</dbReference>
<evidence type="ECO:0000256" key="2">
    <source>
        <dbReference type="ARBA" id="ARBA00009695"/>
    </source>
</evidence>
<dbReference type="Proteomes" id="UP000885771">
    <property type="component" value="Unassembled WGS sequence"/>
</dbReference>
<accession>A0A7V5RMS3</accession>
<dbReference type="GO" id="GO:0005737">
    <property type="term" value="C:cytoplasm"/>
    <property type="evidence" value="ECO:0007669"/>
    <property type="project" value="UniProtKB-SubCell"/>
</dbReference>
<dbReference type="EMBL" id="DRLI01000008">
    <property type="protein sequence ID" value="HHM01394.1"/>
    <property type="molecule type" value="Genomic_DNA"/>
</dbReference>
<evidence type="ECO:0000313" key="9">
    <source>
        <dbReference type="EMBL" id="HHM01394.1"/>
    </source>
</evidence>
<dbReference type="InterPro" id="IPR003783">
    <property type="entry name" value="Regulatory_RecX"/>
</dbReference>
<evidence type="ECO:0000256" key="4">
    <source>
        <dbReference type="ARBA" id="ARBA00022490"/>
    </source>
</evidence>
<name>A0A7V5RMS3_CALAY</name>
<evidence type="ECO:0000256" key="5">
    <source>
        <dbReference type="HAMAP-Rule" id="MF_01114"/>
    </source>
</evidence>
<keyword evidence="4 5" id="KW-0963">Cytoplasm</keyword>
<dbReference type="Pfam" id="PF02631">
    <property type="entry name" value="RecX_HTH2"/>
    <property type="match status" value="1"/>
</dbReference>
<evidence type="ECO:0000256" key="1">
    <source>
        <dbReference type="ARBA" id="ARBA00004496"/>
    </source>
</evidence>
<evidence type="ECO:0000256" key="3">
    <source>
        <dbReference type="ARBA" id="ARBA00018111"/>
    </source>
</evidence>
<dbReference type="AlphaFoldDB" id="A0A7V5RMS3"/>
<evidence type="ECO:0000259" key="6">
    <source>
        <dbReference type="Pfam" id="PF02631"/>
    </source>
</evidence>
<feature type="domain" description="RecX third three-helical" evidence="7">
    <location>
        <begin position="163"/>
        <end position="208"/>
    </location>
</feature>
<dbReference type="PANTHER" id="PTHR33602">
    <property type="entry name" value="REGULATORY PROTEIN RECX FAMILY PROTEIN"/>
    <property type="match status" value="1"/>
</dbReference>
<organism evidence="9">
    <name type="scientific">Caldithrix abyssi</name>
    <dbReference type="NCBI Taxonomy" id="187145"/>
    <lineage>
        <taxon>Bacteria</taxon>
        <taxon>Pseudomonadati</taxon>
        <taxon>Calditrichota</taxon>
        <taxon>Calditrichia</taxon>
        <taxon>Calditrichales</taxon>
        <taxon>Calditrichaceae</taxon>
        <taxon>Caldithrix</taxon>
    </lineage>
</organism>